<evidence type="ECO:0000256" key="2">
    <source>
        <dbReference type="ARBA" id="ARBA00022448"/>
    </source>
</evidence>
<dbReference type="PANTHER" id="PTHR43297">
    <property type="entry name" value="OLIGOPEPTIDE TRANSPORT ATP-BINDING PROTEIN APPD"/>
    <property type="match status" value="1"/>
</dbReference>
<name>W1WBK7_9ZZZZ</name>
<evidence type="ECO:0000256" key="3">
    <source>
        <dbReference type="ARBA" id="ARBA00022475"/>
    </source>
</evidence>
<gene>
    <name evidence="8" type="ORF">Q604_UNBc4C00302G0026</name>
</gene>
<dbReference type="SMART" id="SM00382">
    <property type="entry name" value="AAA"/>
    <property type="match status" value="1"/>
</dbReference>
<organism evidence="8">
    <name type="scientific">human gut metagenome</name>
    <dbReference type="NCBI Taxonomy" id="408170"/>
    <lineage>
        <taxon>unclassified sequences</taxon>
        <taxon>metagenomes</taxon>
        <taxon>organismal metagenomes</taxon>
    </lineage>
</organism>
<evidence type="ECO:0000256" key="4">
    <source>
        <dbReference type="ARBA" id="ARBA00022741"/>
    </source>
</evidence>
<feature type="domain" description="ABC transporter" evidence="7">
    <location>
        <begin position="2"/>
        <end position="244"/>
    </location>
</feature>
<dbReference type="GO" id="GO:0015833">
    <property type="term" value="P:peptide transport"/>
    <property type="evidence" value="ECO:0007669"/>
    <property type="project" value="InterPro"/>
</dbReference>
<keyword evidence="3" id="KW-1003">Cell membrane</keyword>
<comment type="caution">
    <text evidence="8">The sequence shown here is derived from an EMBL/GenBank/DDBJ whole genome shotgun (WGS) entry which is preliminary data.</text>
</comment>
<dbReference type="EMBL" id="AZMM01019083">
    <property type="protein sequence ID" value="ETJ15311.1"/>
    <property type="molecule type" value="Genomic_DNA"/>
</dbReference>
<dbReference type="GO" id="GO:0016887">
    <property type="term" value="F:ATP hydrolysis activity"/>
    <property type="evidence" value="ECO:0007669"/>
    <property type="project" value="InterPro"/>
</dbReference>
<evidence type="ECO:0000313" key="8">
    <source>
        <dbReference type="EMBL" id="ETJ15311.1"/>
    </source>
</evidence>
<dbReference type="GO" id="GO:0005524">
    <property type="term" value="F:ATP binding"/>
    <property type="evidence" value="ECO:0007669"/>
    <property type="project" value="UniProtKB-KW"/>
</dbReference>
<keyword evidence="6" id="KW-0472">Membrane</keyword>
<proteinExistence type="predicted"/>
<dbReference type="Gene3D" id="3.40.50.300">
    <property type="entry name" value="P-loop containing nucleotide triphosphate hydrolases"/>
    <property type="match status" value="1"/>
</dbReference>
<dbReference type="FunFam" id="3.40.50.300:FF:000016">
    <property type="entry name" value="Oligopeptide ABC transporter ATP-binding component"/>
    <property type="match status" value="1"/>
</dbReference>
<dbReference type="Pfam" id="PF08352">
    <property type="entry name" value="oligo_HPY"/>
    <property type="match status" value="1"/>
</dbReference>
<dbReference type="InterPro" id="IPR003593">
    <property type="entry name" value="AAA+_ATPase"/>
</dbReference>
<sequence length="321" mass="35898">MLKIDNLNISYDSVPIVRDVSLKINKGEILGIVGESGSGKSTILRAIMNILGNDGEIDSGNITFEGKDLSKKENQNIYGKDISMVFQQATLYLDPITIIEKQFLEIMKHNKKNKAQKHQEIITLLKNLHLEDAERILKNYPFELSGGINQRVSLGLAMINKPKLILADEPTSALDVTVQAQVVQTLKELRDNFDTSIIMVTHNMGVVANISDTIGVMYYGHLLEIGPKMEILKNPQHQYTKELLQSIPTLNGDKPKGIDGKIPEFGSVIEGCPFYDRCSICDAKCKTTKTKLTETSNGHFTSCLKYAYPENNTYLGEVLWY</sequence>
<evidence type="ECO:0000256" key="5">
    <source>
        <dbReference type="ARBA" id="ARBA00022840"/>
    </source>
</evidence>
<keyword evidence="5" id="KW-0067">ATP-binding</keyword>
<comment type="subcellular location">
    <subcellularLocation>
        <location evidence="1">Cell membrane</location>
        <topology evidence="1">Peripheral membrane protein</topology>
    </subcellularLocation>
</comment>
<protein>
    <recommendedName>
        <fullName evidence="7">ABC transporter domain-containing protein</fullName>
    </recommendedName>
</protein>
<dbReference type="InterPro" id="IPR013563">
    <property type="entry name" value="Oligopep_ABC_C"/>
</dbReference>
<keyword evidence="2" id="KW-0813">Transport</keyword>
<dbReference type="PANTHER" id="PTHR43297:SF2">
    <property type="entry name" value="DIPEPTIDE TRANSPORT ATP-BINDING PROTEIN DPPD"/>
    <property type="match status" value="1"/>
</dbReference>
<evidence type="ECO:0000259" key="7">
    <source>
        <dbReference type="PROSITE" id="PS50893"/>
    </source>
</evidence>
<dbReference type="InterPro" id="IPR027417">
    <property type="entry name" value="P-loop_NTPase"/>
</dbReference>
<keyword evidence="4" id="KW-0547">Nucleotide-binding</keyword>
<evidence type="ECO:0000256" key="6">
    <source>
        <dbReference type="ARBA" id="ARBA00023136"/>
    </source>
</evidence>
<dbReference type="NCBIfam" id="TIGR01727">
    <property type="entry name" value="oligo_HPY"/>
    <property type="match status" value="1"/>
</dbReference>
<reference evidence="8" key="1">
    <citation type="submission" date="2013-12" db="EMBL/GenBank/DDBJ databases">
        <title>A Varibaculum cambriense genome reconstructed from a premature infant gut community with otherwise low bacterial novelty that shifts toward anaerobic metabolism during the third week of life.</title>
        <authorList>
            <person name="Brown C.T."/>
            <person name="Sharon I."/>
            <person name="Thomas B.C."/>
            <person name="Castelle C.J."/>
            <person name="Morowitz M.J."/>
            <person name="Banfield J.F."/>
        </authorList>
    </citation>
    <scope>NUCLEOTIDE SEQUENCE</scope>
</reference>
<evidence type="ECO:0000256" key="1">
    <source>
        <dbReference type="ARBA" id="ARBA00004202"/>
    </source>
</evidence>
<dbReference type="AlphaFoldDB" id="W1WBK7"/>
<dbReference type="InterPro" id="IPR050388">
    <property type="entry name" value="ABC_Ni/Peptide_Import"/>
</dbReference>
<dbReference type="Pfam" id="PF00005">
    <property type="entry name" value="ABC_tran"/>
    <property type="match status" value="1"/>
</dbReference>
<dbReference type="GO" id="GO:0005886">
    <property type="term" value="C:plasma membrane"/>
    <property type="evidence" value="ECO:0007669"/>
    <property type="project" value="UniProtKB-SubCell"/>
</dbReference>
<dbReference type="InterPro" id="IPR003439">
    <property type="entry name" value="ABC_transporter-like_ATP-bd"/>
</dbReference>
<dbReference type="SUPFAM" id="SSF52540">
    <property type="entry name" value="P-loop containing nucleoside triphosphate hydrolases"/>
    <property type="match status" value="1"/>
</dbReference>
<dbReference type="CDD" id="cd03257">
    <property type="entry name" value="ABC_NikE_OppD_transporters"/>
    <property type="match status" value="1"/>
</dbReference>
<accession>W1WBK7</accession>
<dbReference type="PROSITE" id="PS50893">
    <property type="entry name" value="ABC_TRANSPORTER_2"/>
    <property type="match status" value="1"/>
</dbReference>